<dbReference type="OrthoDB" id="1405595at2759"/>
<organism evidence="2 3">
    <name type="scientific">Strongylus vulgaris</name>
    <name type="common">Blood worm</name>
    <dbReference type="NCBI Taxonomy" id="40348"/>
    <lineage>
        <taxon>Eukaryota</taxon>
        <taxon>Metazoa</taxon>
        <taxon>Ecdysozoa</taxon>
        <taxon>Nematoda</taxon>
        <taxon>Chromadorea</taxon>
        <taxon>Rhabditida</taxon>
        <taxon>Rhabditina</taxon>
        <taxon>Rhabditomorpha</taxon>
        <taxon>Strongyloidea</taxon>
        <taxon>Strongylidae</taxon>
        <taxon>Strongylus</taxon>
    </lineage>
</organism>
<dbReference type="EMBL" id="UYYB01105286">
    <property type="protein sequence ID" value="VDM79482.1"/>
    <property type="molecule type" value="Genomic_DNA"/>
</dbReference>
<name>A0A3P7LJW1_STRVU</name>
<feature type="compositionally biased region" description="Polar residues" evidence="1">
    <location>
        <begin position="21"/>
        <end position="32"/>
    </location>
</feature>
<keyword evidence="3" id="KW-1185">Reference proteome</keyword>
<feature type="region of interest" description="Disordered" evidence="1">
    <location>
        <begin position="1"/>
        <end position="34"/>
    </location>
</feature>
<evidence type="ECO:0000313" key="3">
    <source>
        <dbReference type="Proteomes" id="UP000270094"/>
    </source>
</evidence>
<evidence type="ECO:0000256" key="1">
    <source>
        <dbReference type="SAM" id="MobiDB-lite"/>
    </source>
</evidence>
<dbReference type="Proteomes" id="UP000270094">
    <property type="component" value="Unassembled WGS sequence"/>
</dbReference>
<reference evidence="2 3" key="1">
    <citation type="submission" date="2018-11" db="EMBL/GenBank/DDBJ databases">
        <authorList>
            <consortium name="Pathogen Informatics"/>
        </authorList>
    </citation>
    <scope>NUCLEOTIDE SEQUENCE [LARGE SCALE GENOMIC DNA]</scope>
</reference>
<protein>
    <submittedName>
        <fullName evidence="2">Uncharacterized protein</fullName>
    </submittedName>
</protein>
<dbReference type="AlphaFoldDB" id="A0A3P7LJW1"/>
<proteinExistence type="predicted"/>
<evidence type="ECO:0000313" key="2">
    <source>
        <dbReference type="EMBL" id="VDM79482.1"/>
    </source>
</evidence>
<gene>
    <name evidence="2" type="ORF">SVUK_LOCUS14480</name>
</gene>
<accession>A0A3P7LJW1</accession>
<feature type="non-terminal residue" evidence="2">
    <location>
        <position position="141"/>
    </location>
</feature>
<sequence length="141" mass="15663">MAKSTRATKMTTVPSSAKPASVQTSEDVSIRSNEIDDDHEQLLVRDGVVVGLQQPNGRFVDETGVQVPTSVVHTTPRTRRIVIESSIESSREYEPYIPTTLPGVADEVESYPCPLCPDRVFLTSFGLEKHSMEIHQDHLKE</sequence>
<feature type="compositionally biased region" description="Polar residues" evidence="1">
    <location>
        <begin position="1"/>
        <end position="15"/>
    </location>
</feature>